<dbReference type="SMART" id="SM00177">
    <property type="entry name" value="ARF"/>
    <property type="match status" value="1"/>
</dbReference>
<organism evidence="10 11">
    <name type="scientific">Papilio machaon</name>
    <name type="common">Old World swallowtail butterfly</name>
    <dbReference type="NCBI Taxonomy" id="76193"/>
    <lineage>
        <taxon>Eukaryota</taxon>
        <taxon>Metazoa</taxon>
        <taxon>Ecdysozoa</taxon>
        <taxon>Arthropoda</taxon>
        <taxon>Hexapoda</taxon>
        <taxon>Insecta</taxon>
        <taxon>Pterygota</taxon>
        <taxon>Neoptera</taxon>
        <taxon>Endopterygota</taxon>
        <taxon>Lepidoptera</taxon>
        <taxon>Glossata</taxon>
        <taxon>Ditrysia</taxon>
        <taxon>Papilionoidea</taxon>
        <taxon>Papilionidae</taxon>
        <taxon>Papilioninae</taxon>
        <taxon>Papilio</taxon>
    </lineage>
</organism>
<gene>
    <name evidence="10" type="ORF">RR48_13924</name>
</gene>
<dbReference type="AlphaFoldDB" id="A0A194RGX5"/>
<sequence>MGFLTILKKLRQKEKEMRILMLGLDNAGKTTILKRFNGEPIDTISPTLGFNIKTLEHKGYKLNIWDVGGQKSLRSYWKNYFESTDGVAWVVDSADARRLADCARELHSLLREERLAGATLLVLANKADLPGALTLQEIREALDLDSIKTHHWRIVRCSAVTGENLLDGMDWMLDDIASRIFTLD</sequence>
<dbReference type="NCBIfam" id="TIGR00231">
    <property type="entry name" value="small_GTP"/>
    <property type="match status" value="1"/>
</dbReference>
<keyword evidence="11" id="KW-1185">Reference proteome</keyword>
<dbReference type="GO" id="GO:0051649">
    <property type="term" value="P:establishment of localization in cell"/>
    <property type="evidence" value="ECO:0007669"/>
    <property type="project" value="UniProtKB-ARBA"/>
</dbReference>
<dbReference type="GO" id="GO:0048731">
    <property type="term" value="P:system development"/>
    <property type="evidence" value="ECO:0007669"/>
    <property type="project" value="UniProtKB-ARBA"/>
</dbReference>
<dbReference type="InParanoid" id="A0A194RGX5"/>
<dbReference type="GO" id="GO:0005525">
    <property type="term" value="F:GTP binding"/>
    <property type="evidence" value="ECO:0007669"/>
    <property type="project" value="UniProtKB-KW"/>
</dbReference>
<evidence type="ECO:0000256" key="7">
    <source>
        <dbReference type="PIRSR" id="PIRSR606689-1"/>
    </source>
</evidence>
<evidence type="ECO:0000256" key="5">
    <source>
        <dbReference type="ARBA" id="ARBA00023288"/>
    </source>
</evidence>
<dbReference type="OrthoDB" id="2011769at2759"/>
<dbReference type="SMART" id="SM00178">
    <property type="entry name" value="SAR"/>
    <property type="match status" value="1"/>
</dbReference>
<keyword evidence="4 7" id="KW-0342">GTP-binding</keyword>
<keyword evidence="5" id="KW-0449">Lipoprotein</keyword>
<name>A0A194RGX5_PAPMA</name>
<evidence type="ECO:0000256" key="1">
    <source>
        <dbReference type="ARBA" id="ARBA00010290"/>
    </source>
</evidence>
<dbReference type="STRING" id="76193.A0A194RGX5"/>
<feature type="binding site" evidence="7">
    <location>
        <position position="69"/>
    </location>
    <ligand>
        <name>GTP</name>
        <dbReference type="ChEBI" id="CHEBI:37565"/>
    </ligand>
</feature>
<dbReference type="SUPFAM" id="SSF52540">
    <property type="entry name" value="P-loop containing nucleoside triphosphate hydrolases"/>
    <property type="match status" value="1"/>
</dbReference>
<evidence type="ECO:0000256" key="9">
    <source>
        <dbReference type="RuleBase" id="RU003925"/>
    </source>
</evidence>
<dbReference type="PRINTS" id="PR00328">
    <property type="entry name" value="SAR1GTPBP"/>
</dbReference>
<dbReference type="EMBL" id="KQ460205">
    <property type="protein sequence ID" value="KPJ17068.1"/>
    <property type="molecule type" value="Genomic_DNA"/>
</dbReference>
<evidence type="ECO:0000256" key="8">
    <source>
        <dbReference type="PIRSR" id="PIRSR606689-2"/>
    </source>
</evidence>
<feature type="binding site" evidence="8">
    <location>
        <position position="30"/>
    </location>
    <ligand>
        <name>Mg(2+)</name>
        <dbReference type="ChEBI" id="CHEBI:18420"/>
    </ligand>
</feature>
<keyword evidence="2" id="KW-0519">Myristate</keyword>
<dbReference type="InterPro" id="IPR045873">
    <property type="entry name" value="Arl2"/>
</dbReference>
<dbReference type="Pfam" id="PF00025">
    <property type="entry name" value="Arf"/>
    <property type="match status" value="1"/>
</dbReference>
<dbReference type="Gene3D" id="3.40.50.300">
    <property type="entry name" value="P-loop containing nucleotide triphosphate hydrolases"/>
    <property type="match status" value="1"/>
</dbReference>
<dbReference type="PROSITE" id="PS51417">
    <property type="entry name" value="ARF"/>
    <property type="match status" value="1"/>
</dbReference>
<dbReference type="FunFam" id="3.40.50.300:FF:000393">
    <property type="entry name" value="ADP-ribosylation factor-like 2, arl2"/>
    <property type="match status" value="1"/>
</dbReference>
<dbReference type="CDD" id="cd04154">
    <property type="entry name" value="Arl2"/>
    <property type="match status" value="1"/>
</dbReference>
<evidence type="ECO:0000256" key="4">
    <source>
        <dbReference type="ARBA" id="ARBA00023134"/>
    </source>
</evidence>
<dbReference type="FunCoup" id="A0A194RGX5">
    <property type="interactions" value="1077"/>
</dbReference>
<protein>
    <recommendedName>
        <fullName evidence="6">ADP-ribosylation factor-like protein 2</fullName>
    </recommendedName>
</protein>
<keyword evidence="8" id="KW-0460">Magnesium</keyword>
<feature type="binding site" evidence="8">
    <location>
        <position position="47"/>
    </location>
    <ligand>
        <name>Mg(2+)</name>
        <dbReference type="ChEBI" id="CHEBI:18420"/>
    </ligand>
</feature>
<dbReference type="InterPro" id="IPR006689">
    <property type="entry name" value="Small_GTPase_ARF/SAR"/>
</dbReference>
<evidence type="ECO:0000256" key="6">
    <source>
        <dbReference type="ARBA" id="ARBA00026198"/>
    </source>
</evidence>
<proteinExistence type="inferred from homology"/>
<dbReference type="KEGG" id="pmac:106708754"/>
<dbReference type="GO" id="GO:0046872">
    <property type="term" value="F:metal ion binding"/>
    <property type="evidence" value="ECO:0007669"/>
    <property type="project" value="UniProtKB-KW"/>
</dbReference>
<feature type="binding site" evidence="7">
    <location>
        <begin position="125"/>
        <end position="128"/>
    </location>
    <ligand>
        <name>GTP</name>
        <dbReference type="ChEBI" id="CHEBI:37565"/>
    </ligand>
</feature>
<reference evidence="10 11" key="1">
    <citation type="journal article" date="2015" name="Nat. Commun.">
        <title>Outbred genome sequencing and CRISPR/Cas9 gene editing in butterflies.</title>
        <authorList>
            <person name="Li X."/>
            <person name="Fan D."/>
            <person name="Zhang W."/>
            <person name="Liu G."/>
            <person name="Zhang L."/>
            <person name="Zhao L."/>
            <person name="Fang X."/>
            <person name="Chen L."/>
            <person name="Dong Y."/>
            <person name="Chen Y."/>
            <person name="Ding Y."/>
            <person name="Zhao R."/>
            <person name="Feng M."/>
            <person name="Zhu Y."/>
            <person name="Feng Y."/>
            <person name="Jiang X."/>
            <person name="Zhu D."/>
            <person name="Xiang H."/>
            <person name="Feng X."/>
            <person name="Li S."/>
            <person name="Wang J."/>
            <person name="Zhang G."/>
            <person name="Kronforst M.R."/>
            <person name="Wang W."/>
        </authorList>
    </citation>
    <scope>NUCLEOTIDE SEQUENCE [LARGE SCALE GENOMIC DNA]</scope>
    <source>
        <strain evidence="10">Ya'a_city_454_Pm</strain>
        <tissue evidence="10">Whole body</tissue>
    </source>
</reference>
<dbReference type="SMART" id="SM00175">
    <property type="entry name" value="RAB"/>
    <property type="match status" value="1"/>
</dbReference>
<keyword evidence="3 7" id="KW-0547">Nucleotide-binding</keyword>
<comment type="similarity">
    <text evidence="1 9">Belongs to the small GTPase superfamily. Arf family.</text>
</comment>
<dbReference type="InterPro" id="IPR027417">
    <property type="entry name" value="P-loop_NTPase"/>
</dbReference>
<accession>A0A194RGX5</accession>
<evidence type="ECO:0000256" key="3">
    <source>
        <dbReference type="ARBA" id="ARBA00022741"/>
    </source>
</evidence>
<dbReference type="InterPro" id="IPR005225">
    <property type="entry name" value="Small_GTP-bd"/>
</dbReference>
<evidence type="ECO:0000313" key="10">
    <source>
        <dbReference type="EMBL" id="KPJ17068.1"/>
    </source>
</evidence>
<evidence type="ECO:0000256" key="2">
    <source>
        <dbReference type="ARBA" id="ARBA00022707"/>
    </source>
</evidence>
<dbReference type="Proteomes" id="UP000053240">
    <property type="component" value="Unassembled WGS sequence"/>
</dbReference>
<evidence type="ECO:0000313" key="11">
    <source>
        <dbReference type="Proteomes" id="UP000053240"/>
    </source>
</evidence>
<dbReference type="GO" id="GO:0016192">
    <property type="term" value="P:vesicle-mediated transport"/>
    <property type="evidence" value="ECO:0007669"/>
    <property type="project" value="UniProtKB-ARBA"/>
</dbReference>
<dbReference type="OMA" id="KTHHWQI"/>
<dbReference type="PANTHER" id="PTHR45697">
    <property type="entry name" value="ADP-RIBOSYLATION FACTOR-LIKE PROTEIN 2-RELATED"/>
    <property type="match status" value="1"/>
</dbReference>
<keyword evidence="8" id="KW-0479">Metal-binding</keyword>
<feature type="binding site" evidence="7">
    <location>
        <begin position="23"/>
        <end position="30"/>
    </location>
    <ligand>
        <name>GTP</name>
        <dbReference type="ChEBI" id="CHEBI:37565"/>
    </ligand>
</feature>
<dbReference type="GO" id="GO:0003924">
    <property type="term" value="F:GTPase activity"/>
    <property type="evidence" value="ECO:0007669"/>
    <property type="project" value="InterPro"/>
</dbReference>
<dbReference type="InterPro" id="IPR044612">
    <property type="entry name" value="ARL2/3"/>
</dbReference>